<dbReference type="PRINTS" id="PR00721">
    <property type="entry name" value="STOMATIN"/>
</dbReference>
<sequence>MDPVKSIVEIEDVSSAIGQITRTAVRNVVGRSLLDQVFTDSETINEQIKEILDGLTRQWGVYVLPMELKDIELPLRDSVARFGTSTESISATCAFPPRSPRQHCSSEATA</sequence>
<accession>A0ABT1Q1X0</accession>
<feature type="domain" description="Band 7" evidence="3">
    <location>
        <begin position="2"/>
        <end position="74"/>
    </location>
</feature>
<dbReference type="RefSeq" id="WP_255922934.1">
    <property type="nucleotide sequence ID" value="NZ_JANFNG010000027.1"/>
</dbReference>
<gene>
    <name evidence="4" type="ORF">NGB36_25790</name>
</gene>
<evidence type="ECO:0000313" key="5">
    <source>
        <dbReference type="Proteomes" id="UP001057702"/>
    </source>
</evidence>
<comment type="similarity">
    <text evidence="1">Belongs to the band 7/mec-2 family.</text>
</comment>
<dbReference type="InterPro" id="IPR036013">
    <property type="entry name" value="Band_7/SPFH_dom_sf"/>
</dbReference>
<evidence type="ECO:0000259" key="3">
    <source>
        <dbReference type="Pfam" id="PF01145"/>
    </source>
</evidence>
<dbReference type="InterPro" id="IPR001107">
    <property type="entry name" value="Band_7"/>
</dbReference>
<dbReference type="PANTHER" id="PTHR10264:SF19">
    <property type="entry name" value="AT06885P-RELATED"/>
    <property type="match status" value="1"/>
</dbReference>
<evidence type="ECO:0000256" key="1">
    <source>
        <dbReference type="ARBA" id="ARBA00008164"/>
    </source>
</evidence>
<dbReference type="Gene3D" id="3.30.479.30">
    <property type="entry name" value="Band 7 domain"/>
    <property type="match status" value="1"/>
</dbReference>
<keyword evidence="5" id="KW-1185">Reference proteome</keyword>
<protein>
    <submittedName>
        <fullName evidence="4">SPFH domain-containing protein</fullName>
    </submittedName>
</protein>
<name>A0ABT1Q1X0_9ACTN</name>
<feature type="region of interest" description="Disordered" evidence="2">
    <location>
        <begin position="91"/>
        <end position="110"/>
    </location>
</feature>
<dbReference type="Pfam" id="PF01145">
    <property type="entry name" value="Band_7"/>
    <property type="match status" value="1"/>
</dbReference>
<dbReference type="InterPro" id="IPR001972">
    <property type="entry name" value="Stomatin_HflK_fam"/>
</dbReference>
<proteinExistence type="inferred from homology"/>
<evidence type="ECO:0000313" key="4">
    <source>
        <dbReference type="EMBL" id="MCQ4083907.1"/>
    </source>
</evidence>
<organism evidence="4 5">
    <name type="scientific">Streptomyces humicola</name>
    <dbReference type="NCBI Taxonomy" id="2953240"/>
    <lineage>
        <taxon>Bacteria</taxon>
        <taxon>Bacillati</taxon>
        <taxon>Actinomycetota</taxon>
        <taxon>Actinomycetes</taxon>
        <taxon>Kitasatosporales</taxon>
        <taxon>Streptomycetaceae</taxon>
        <taxon>Streptomyces</taxon>
    </lineage>
</organism>
<dbReference type="InterPro" id="IPR043202">
    <property type="entry name" value="Band-7_stomatin-like"/>
</dbReference>
<reference evidence="4" key="1">
    <citation type="submission" date="2022-06" db="EMBL/GenBank/DDBJ databases">
        <title>Draft genome sequence of Streptomyces sp. RB6PN25 isolated from peat swamp forest in Thailand.</title>
        <authorList>
            <person name="Duangmal K."/>
            <person name="Klaysubun C."/>
        </authorList>
    </citation>
    <scope>NUCLEOTIDE SEQUENCE</scope>
    <source>
        <strain evidence="4">RB6PN25</strain>
    </source>
</reference>
<comment type="caution">
    <text evidence="4">The sequence shown here is derived from an EMBL/GenBank/DDBJ whole genome shotgun (WGS) entry which is preliminary data.</text>
</comment>
<dbReference type="EMBL" id="JANFNG010000027">
    <property type="protein sequence ID" value="MCQ4083907.1"/>
    <property type="molecule type" value="Genomic_DNA"/>
</dbReference>
<evidence type="ECO:0000256" key="2">
    <source>
        <dbReference type="SAM" id="MobiDB-lite"/>
    </source>
</evidence>
<dbReference type="PANTHER" id="PTHR10264">
    <property type="entry name" value="BAND 7 PROTEIN-RELATED"/>
    <property type="match status" value="1"/>
</dbReference>
<dbReference type="Proteomes" id="UP001057702">
    <property type="component" value="Unassembled WGS sequence"/>
</dbReference>
<dbReference type="SUPFAM" id="SSF117892">
    <property type="entry name" value="Band 7/SPFH domain"/>
    <property type="match status" value="1"/>
</dbReference>